<proteinExistence type="inferred from homology"/>
<dbReference type="Pfam" id="PF22381">
    <property type="entry name" value="Staph_reg_Sar_Rot"/>
    <property type="match status" value="1"/>
</dbReference>
<dbReference type="AlphaFoldDB" id="A0A1I4J1G2"/>
<keyword evidence="2" id="KW-0805">Transcription regulation</keyword>
<keyword evidence="3" id="KW-0843">Virulence</keyword>
<name>A0A1I4J1G2_9FIRM</name>
<dbReference type="PANTHER" id="PTHR42756">
    <property type="entry name" value="TRANSCRIPTIONAL REGULATOR, MARR"/>
    <property type="match status" value="1"/>
</dbReference>
<dbReference type="EMBL" id="FOTI01000020">
    <property type="protein sequence ID" value="SFL59971.1"/>
    <property type="molecule type" value="Genomic_DNA"/>
</dbReference>
<feature type="domain" description="HTH marR-type" evidence="10">
    <location>
        <begin position="4"/>
        <end position="137"/>
    </location>
</feature>
<dbReference type="PRINTS" id="PR00598">
    <property type="entry name" value="HTHMARR"/>
</dbReference>
<dbReference type="OrthoDB" id="6462103at2"/>
<dbReference type="InterPro" id="IPR023187">
    <property type="entry name" value="Tscrpt_reg_MarR-type_CS"/>
</dbReference>
<dbReference type="SMART" id="SM00347">
    <property type="entry name" value="HTH_MARR"/>
    <property type="match status" value="1"/>
</dbReference>
<dbReference type="InterPro" id="IPR036388">
    <property type="entry name" value="WH-like_DNA-bd_sf"/>
</dbReference>
<protein>
    <recommendedName>
        <fullName evidence="6">HTH-type transcriptional regulator MgrA</fullName>
    </recommendedName>
    <alternativeName>
        <fullName evidence="8">HTH-type transcriptional regulator SarZ</fullName>
    </alternativeName>
    <alternativeName>
        <fullName evidence="9">Staphylococcal accessory regulator Z</fullName>
    </alternativeName>
</protein>
<dbReference type="PROSITE" id="PS50995">
    <property type="entry name" value="HTH_MARR_2"/>
    <property type="match status" value="1"/>
</dbReference>
<organism evidence="11 12">
    <name type="scientific">Halanaerobium salsuginis</name>
    <dbReference type="NCBI Taxonomy" id="29563"/>
    <lineage>
        <taxon>Bacteria</taxon>
        <taxon>Bacillati</taxon>
        <taxon>Bacillota</taxon>
        <taxon>Clostridia</taxon>
        <taxon>Halanaerobiales</taxon>
        <taxon>Halanaerobiaceae</taxon>
        <taxon>Halanaerobium</taxon>
    </lineage>
</organism>
<gene>
    <name evidence="11" type="ORF">SAMN02983006_01555</name>
</gene>
<evidence type="ECO:0000256" key="1">
    <source>
        <dbReference type="ARBA" id="ARBA00004496"/>
    </source>
</evidence>
<evidence type="ECO:0000256" key="8">
    <source>
        <dbReference type="ARBA" id="ARBA00047188"/>
    </source>
</evidence>
<dbReference type="RefSeq" id="WP_089861664.1">
    <property type="nucleotide sequence ID" value="NZ_FOTI01000020.1"/>
</dbReference>
<evidence type="ECO:0000256" key="6">
    <source>
        <dbReference type="ARBA" id="ARBA00040307"/>
    </source>
</evidence>
<evidence type="ECO:0000259" key="10">
    <source>
        <dbReference type="PROSITE" id="PS50995"/>
    </source>
</evidence>
<sequence length="141" mass="16625">MYIEAPIGKWIAKLYKDHDQFVDQLLEKYNLNHSEGNILIYLFRDGDGINQKTLQENLGVDKATISRAIRSLLLKEYLKKETSPTDGRVNLIYLTDKARSRKPLINNIYQEWFRKFLDDISEEDARTVLKTLQKMYQVVQN</sequence>
<dbReference type="Gene3D" id="1.10.10.10">
    <property type="entry name" value="Winged helix-like DNA-binding domain superfamily/Winged helix DNA-binding domain"/>
    <property type="match status" value="1"/>
</dbReference>
<dbReference type="InterPro" id="IPR000835">
    <property type="entry name" value="HTH_MarR-typ"/>
</dbReference>
<accession>A0A1I4J1G2</accession>
<evidence type="ECO:0000313" key="11">
    <source>
        <dbReference type="EMBL" id="SFL59971.1"/>
    </source>
</evidence>
<evidence type="ECO:0000256" key="4">
    <source>
        <dbReference type="ARBA" id="ARBA00023125"/>
    </source>
</evidence>
<comment type="similarity">
    <text evidence="7">Belongs to the SarZ family.</text>
</comment>
<evidence type="ECO:0000256" key="9">
    <source>
        <dbReference type="ARBA" id="ARBA00047207"/>
    </source>
</evidence>
<dbReference type="GO" id="GO:0003677">
    <property type="term" value="F:DNA binding"/>
    <property type="evidence" value="ECO:0007669"/>
    <property type="project" value="UniProtKB-KW"/>
</dbReference>
<dbReference type="STRING" id="29563.SAMN02983006_01555"/>
<dbReference type="GO" id="GO:0003700">
    <property type="term" value="F:DNA-binding transcription factor activity"/>
    <property type="evidence" value="ECO:0007669"/>
    <property type="project" value="InterPro"/>
</dbReference>
<dbReference type="PROSITE" id="PS01117">
    <property type="entry name" value="HTH_MARR_1"/>
    <property type="match status" value="1"/>
</dbReference>
<evidence type="ECO:0000256" key="3">
    <source>
        <dbReference type="ARBA" id="ARBA00023026"/>
    </source>
</evidence>
<evidence type="ECO:0000313" key="12">
    <source>
        <dbReference type="Proteomes" id="UP000199006"/>
    </source>
</evidence>
<dbReference type="Proteomes" id="UP000199006">
    <property type="component" value="Unassembled WGS sequence"/>
</dbReference>
<keyword evidence="12" id="KW-1185">Reference proteome</keyword>
<keyword evidence="5" id="KW-0804">Transcription</keyword>
<dbReference type="InterPro" id="IPR055166">
    <property type="entry name" value="Transc_reg_Sar_Rot_HTH"/>
</dbReference>
<dbReference type="PANTHER" id="PTHR42756:SF1">
    <property type="entry name" value="TRANSCRIPTIONAL REPRESSOR OF EMRAB OPERON"/>
    <property type="match status" value="1"/>
</dbReference>
<dbReference type="GO" id="GO:0005737">
    <property type="term" value="C:cytoplasm"/>
    <property type="evidence" value="ECO:0007669"/>
    <property type="project" value="UniProtKB-SubCell"/>
</dbReference>
<evidence type="ECO:0000256" key="2">
    <source>
        <dbReference type="ARBA" id="ARBA00023015"/>
    </source>
</evidence>
<reference evidence="11 12" key="1">
    <citation type="submission" date="2016-10" db="EMBL/GenBank/DDBJ databases">
        <authorList>
            <person name="de Groot N.N."/>
        </authorList>
    </citation>
    <scope>NUCLEOTIDE SEQUENCE [LARGE SCALE GENOMIC DNA]</scope>
    <source>
        <strain evidence="11 12">ATCC 51327</strain>
    </source>
</reference>
<evidence type="ECO:0000256" key="7">
    <source>
        <dbReference type="ARBA" id="ARBA00046337"/>
    </source>
</evidence>
<evidence type="ECO:0000256" key="5">
    <source>
        <dbReference type="ARBA" id="ARBA00023163"/>
    </source>
</evidence>
<dbReference type="SUPFAM" id="SSF46785">
    <property type="entry name" value="Winged helix' DNA-binding domain"/>
    <property type="match status" value="1"/>
</dbReference>
<dbReference type="InterPro" id="IPR036390">
    <property type="entry name" value="WH_DNA-bd_sf"/>
</dbReference>
<comment type="subcellular location">
    <subcellularLocation>
        <location evidence="1">Cytoplasm</location>
    </subcellularLocation>
</comment>
<keyword evidence="4 11" id="KW-0238">DNA-binding</keyword>